<protein>
    <submittedName>
        <fullName evidence="1">2558_t:CDS:1</fullName>
    </submittedName>
</protein>
<dbReference type="OrthoDB" id="2418669at2759"/>
<dbReference type="EMBL" id="CAMKVN010013959">
    <property type="protein sequence ID" value="CAI2196268.1"/>
    <property type="molecule type" value="Genomic_DNA"/>
</dbReference>
<gene>
    <name evidence="1" type="ORF">FWILDA_LOCUS17493</name>
</gene>
<organism evidence="1 2">
    <name type="scientific">Funneliformis geosporum</name>
    <dbReference type="NCBI Taxonomy" id="1117311"/>
    <lineage>
        <taxon>Eukaryota</taxon>
        <taxon>Fungi</taxon>
        <taxon>Fungi incertae sedis</taxon>
        <taxon>Mucoromycota</taxon>
        <taxon>Glomeromycotina</taxon>
        <taxon>Glomeromycetes</taxon>
        <taxon>Glomerales</taxon>
        <taxon>Glomeraceae</taxon>
        <taxon>Funneliformis</taxon>
    </lineage>
</organism>
<accession>A0A9W4WYR1</accession>
<dbReference type="AlphaFoldDB" id="A0A9W4WYR1"/>
<reference evidence="1" key="1">
    <citation type="submission" date="2022-08" db="EMBL/GenBank/DDBJ databases">
        <authorList>
            <person name="Kallberg Y."/>
            <person name="Tangrot J."/>
            <person name="Rosling A."/>
        </authorList>
    </citation>
    <scope>NUCLEOTIDE SEQUENCE</scope>
    <source>
        <strain evidence="1">Wild A</strain>
    </source>
</reference>
<name>A0A9W4WYR1_9GLOM</name>
<keyword evidence="2" id="KW-1185">Reference proteome</keyword>
<evidence type="ECO:0000313" key="2">
    <source>
        <dbReference type="Proteomes" id="UP001153678"/>
    </source>
</evidence>
<evidence type="ECO:0000313" key="1">
    <source>
        <dbReference type="EMBL" id="CAI2196268.1"/>
    </source>
</evidence>
<dbReference type="Proteomes" id="UP001153678">
    <property type="component" value="Unassembled WGS sequence"/>
</dbReference>
<comment type="caution">
    <text evidence="1">The sequence shown here is derived from an EMBL/GenBank/DDBJ whole genome shotgun (WGS) entry which is preliminary data.</text>
</comment>
<proteinExistence type="predicted"/>
<sequence length="59" mass="6881">VLLLGELFANNSYKIAFTMIKWYEYCKSNQRDHEVSEIYGCSQLSILNDYNVVPLDSIM</sequence>
<feature type="non-terminal residue" evidence="1">
    <location>
        <position position="1"/>
    </location>
</feature>